<dbReference type="EMBL" id="JAPQKO010000003">
    <property type="protein sequence ID" value="KAJ5172721.1"/>
    <property type="molecule type" value="Genomic_DNA"/>
</dbReference>
<sequence>MEELKVKKSMEKVERSVNSPEIQFDIEFQSNFQAGETSKHVPPIAELAPPPKMPQRTAAY</sequence>
<evidence type="ECO:0000313" key="2">
    <source>
        <dbReference type="Proteomes" id="UP001146351"/>
    </source>
</evidence>
<reference evidence="1" key="1">
    <citation type="submission" date="2022-11" db="EMBL/GenBank/DDBJ databases">
        <authorList>
            <person name="Petersen C."/>
        </authorList>
    </citation>
    <scope>NUCLEOTIDE SEQUENCE</scope>
    <source>
        <strain evidence="1">IBT 21917</strain>
    </source>
</reference>
<evidence type="ECO:0000313" key="1">
    <source>
        <dbReference type="EMBL" id="KAJ5172721.1"/>
    </source>
</evidence>
<dbReference type="AlphaFoldDB" id="A0A9W9LRJ3"/>
<protein>
    <submittedName>
        <fullName evidence="1">Uncharacterized protein</fullName>
    </submittedName>
</protein>
<dbReference type="Proteomes" id="UP001146351">
    <property type="component" value="Unassembled WGS sequence"/>
</dbReference>
<comment type="caution">
    <text evidence="1">The sequence shown here is derived from an EMBL/GenBank/DDBJ whole genome shotgun (WGS) entry which is preliminary data.</text>
</comment>
<name>A0A9W9LRJ3_9EURO</name>
<organism evidence="1 2">
    <name type="scientific">Penicillium capsulatum</name>
    <dbReference type="NCBI Taxonomy" id="69766"/>
    <lineage>
        <taxon>Eukaryota</taxon>
        <taxon>Fungi</taxon>
        <taxon>Dikarya</taxon>
        <taxon>Ascomycota</taxon>
        <taxon>Pezizomycotina</taxon>
        <taxon>Eurotiomycetes</taxon>
        <taxon>Eurotiomycetidae</taxon>
        <taxon>Eurotiales</taxon>
        <taxon>Aspergillaceae</taxon>
        <taxon>Penicillium</taxon>
    </lineage>
</organism>
<accession>A0A9W9LRJ3</accession>
<keyword evidence="2" id="KW-1185">Reference proteome</keyword>
<reference evidence="1" key="2">
    <citation type="journal article" date="2023" name="IMA Fungus">
        <title>Comparative genomic study of the Penicillium genus elucidates a diverse pangenome and 15 lateral gene transfer events.</title>
        <authorList>
            <person name="Petersen C."/>
            <person name="Sorensen T."/>
            <person name="Nielsen M.R."/>
            <person name="Sondergaard T.E."/>
            <person name="Sorensen J.L."/>
            <person name="Fitzpatrick D.A."/>
            <person name="Frisvad J.C."/>
            <person name="Nielsen K.L."/>
        </authorList>
    </citation>
    <scope>NUCLEOTIDE SEQUENCE</scope>
    <source>
        <strain evidence="1">IBT 21917</strain>
    </source>
</reference>
<gene>
    <name evidence="1" type="ORF">N7492_005314</name>
</gene>
<proteinExistence type="predicted"/>